<dbReference type="Pfam" id="PF01192">
    <property type="entry name" value="RNA_pol_Rpb6"/>
    <property type="match status" value="1"/>
</dbReference>
<dbReference type="OrthoDB" id="9429628at2"/>
<dbReference type="RefSeq" id="WP_048498665.1">
    <property type="nucleotide sequence ID" value="NZ_LFNG01000004.1"/>
</dbReference>
<keyword evidence="5" id="KW-0804">Transcription</keyword>
<dbReference type="EC" id="2.7.7.6" evidence="2"/>
<evidence type="ECO:0000313" key="9">
    <source>
        <dbReference type="EMBL" id="KMQ72040.1"/>
    </source>
</evidence>
<dbReference type="SMART" id="SM01409">
    <property type="entry name" value="RNA_pol_Rpb6"/>
    <property type="match status" value="1"/>
</dbReference>
<evidence type="ECO:0000256" key="3">
    <source>
        <dbReference type="ARBA" id="ARBA00013725"/>
    </source>
</evidence>
<evidence type="ECO:0000256" key="6">
    <source>
        <dbReference type="ARBA" id="ARBA00029924"/>
    </source>
</evidence>
<evidence type="ECO:0000256" key="5">
    <source>
        <dbReference type="ARBA" id="ARBA00023163"/>
    </source>
</evidence>
<dbReference type="PATRIC" id="fig|1304281.5.peg.689"/>
<dbReference type="Gene3D" id="3.90.940.10">
    <property type="match status" value="1"/>
</dbReference>
<protein>
    <recommendedName>
        <fullName evidence="3">DNA-directed RNA polymerase subunit omega</fullName>
        <ecNumber evidence="2">2.7.7.6</ecNumber>
    </recommendedName>
    <alternativeName>
        <fullName evidence="7">RNA polymerase omega subunit</fullName>
    </alternativeName>
    <alternativeName>
        <fullName evidence="6">Transcriptase subunit omega</fullName>
    </alternativeName>
</protein>
<comment type="caution">
    <text evidence="9">The sequence shown here is derived from an EMBL/GenBank/DDBJ whole genome shotgun (WGS) entry which is preliminary data.</text>
</comment>
<sequence length="109" mass="12788">MSVKDSKAELTTITYDRDKIEEKVDSIYEAIVIMGKRAEQINAEIRAELHNKLDEFAVHNSTLEEVFENREQIEISKHYEKLPKPTSIAIQEWLDDEIYFRNTNAESEN</sequence>
<reference evidence="9 10" key="1">
    <citation type="journal article" date="2004" name="Int. J. Syst. Evol. Microbiol.">
        <title>Kaistella koreensis gen. nov., sp. nov., a novel member of the Chryseobacterium-Bergeyella-Riemerella branch.</title>
        <authorList>
            <person name="Kim M.K."/>
            <person name="Im W.T."/>
            <person name="Shin Y.K."/>
            <person name="Lim J.H."/>
            <person name="Kim S.H."/>
            <person name="Lee B.C."/>
            <person name="Park M.Y."/>
            <person name="Lee K.Y."/>
            <person name="Lee S.T."/>
        </authorList>
    </citation>
    <scope>NUCLEOTIDE SEQUENCE [LARGE SCALE GENOMIC DNA]</scope>
    <source>
        <strain evidence="9 10">CCUG 49689</strain>
    </source>
</reference>
<keyword evidence="10" id="KW-1185">Reference proteome</keyword>
<accession>A0A0J7LSV5</accession>
<dbReference type="InterPro" id="IPR006110">
    <property type="entry name" value="Pol_omega/Rpo6/RPB6"/>
</dbReference>
<dbReference type="GO" id="GO:0006351">
    <property type="term" value="P:DNA-templated transcription"/>
    <property type="evidence" value="ECO:0007669"/>
    <property type="project" value="InterPro"/>
</dbReference>
<dbReference type="SUPFAM" id="SSF63562">
    <property type="entry name" value="RPB6/omega subunit-like"/>
    <property type="match status" value="1"/>
</dbReference>
<comment type="similarity">
    <text evidence="1">Belongs to the RNA polymerase subunit omega family.</text>
</comment>
<proteinExistence type="inferred from homology"/>
<evidence type="ECO:0000256" key="2">
    <source>
        <dbReference type="ARBA" id="ARBA00012418"/>
    </source>
</evidence>
<dbReference type="AlphaFoldDB" id="A0A0J7LSV5"/>
<evidence type="ECO:0000313" key="10">
    <source>
        <dbReference type="Proteomes" id="UP000035900"/>
    </source>
</evidence>
<dbReference type="STRING" id="1304281.ACM44_03195"/>
<dbReference type="GO" id="GO:0003899">
    <property type="term" value="F:DNA-directed RNA polymerase activity"/>
    <property type="evidence" value="ECO:0007669"/>
    <property type="project" value="UniProtKB-EC"/>
</dbReference>
<gene>
    <name evidence="9" type="ORF">ACM44_03195</name>
</gene>
<evidence type="ECO:0000256" key="8">
    <source>
        <dbReference type="ARBA" id="ARBA00048552"/>
    </source>
</evidence>
<dbReference type="GO" id="GO:0003677">
    <property type="term" value="F:DNA binding"/>
    <property type="evidence" value="ECO:0007669"/>
    <property type="project" value="InterPro"/>
</dbReference>
<dbReference type="GO" id="GO:0000428">
    <property type="term" value="C:DNA-directed RNA polymerase complex"/>
    <property type="evidence" value="ECO:0007669"/>
    <property type="project" value="UniProtKB-KW"/>
</dbReference>
<dbReference type="InterPro" id="IPR036161">
    <property type="entry name" value="RPB6/omega-like_sf"/>
</dbReference>
<organism evidence="9 10">
    <name type="scientific">Chryseobacterium koreense CCUG 49689</name>
    <dbReference type="NCBI Taxonomy" id="1304281"/>
    <lineage>
        <taxon>Bacteria</taxon>
        <taxon>Pseudomonadati</taxon>
        <taxon>Bacteroidota</taxon>
        <taxon>Flavobacteriia</taxon>
        <taxon>Flavobacteriales</taxon>
        <taxon>Weeksellaceae</taxon>
        <taxon>Chryseobacterium group</taxon>
        <taxon>Chryseobacterium</taxon>
    </lineage>
</organism>
<evidence type="ECO:0000256" key="7">
    <source>
        <dbReference type="ARBA" id="ARBA00030998"/>
    </source>
</evidence>
<evidence type="ECO:0000256" key="1">
    <source>
        <dbReference type="ARBA" id="ARBA00006711"/>
    </source>
</evidence>
<comment type="catalytic activity">
    <reaction evidence="8">
        <text>RNA(n) + a ribonucleoside 5'-triphosphate = RNA(n+1) + diphosphate</text>
        <dbReference type="Rhea" id="RHEA:21248"/>
        <dbReference type="Rhea" id="RHEA-COMP:14527"/>
        <dbReference type="Rhea" id="RHEA-COMP:17342"/>
        <dbReference type="ChEBI" id="CHEBI:33019"/>
        <dbReference type="ChEBI" id="CHEBI:61557"/>
        <dbReference type="ChEBI" id="CHEBI:140395"/>
        <dbReference type="EC" id="2.7.7.6"/>
    </reaction>
</comment>
<keyword evidence="4" id="KW-0240">DNA-directed RNA polymerase</keyword>
<name>A0A0J7LSV5_9FLAO</name>
<evidence type="ECO:0000256" key="4">
    <source>
        <dbReference type="ARBA" id="ARBA00022478"/>
    </source>
</evidence>
<dbReference type="EMBL" id="LFNG01000004">
    <property type="protein sequence ID" value="KMQ72040.1"/>
    <property type="molecule type" value="Genomic_DNA"/>
</dbReference>
<dbReference type="Proteomes" id="UP000035900">
    <property type="component" value="Unassembled WGS sequence"/>
</dbReference>